<organism evidence="1 2">
    <name type="scientific">Providencia rettgeri</name>
    <dbReference type="NCBI Taxonomy" id="587"/>
    <lineage>
        <taxon>Bacteria</taxon>
        <taxon>Pseudomonadati</taxon>
        <taxon>Pseudomonadota</taxon>
        <taxon>Gammaproteobacteria</taxon>
        <taxon>Enterobacterales</taxon>
        <taxon>Morganellaceae</taxon>
        <taxon>Providencia</taxon>
    </lineage>
</organism>
<dbReference type="Proteomes" id="UP000254208">
    <property type="component" value="Unassembled WGS sequence"/>
</dbReference>
<evidence type="ECO:0000313" key="1">
    <source>
        <dbReference type="EMBL" id="SUC31926.1"/>
    </source>
</evidence>
<evidence type="ECO:0000313" key="2">
    <source>
        <dbReference type="Proteomes" id="UP000254208"/>
    </source>
</evidence>
<dbReference type="RefSeq" id="WP_115167474.1">
    <property type="nucleotide sequence ID" value="NZ_CP077317.1"/>
</dbReference>
<dbReference type="EMBL" id="UGTZ01000001">
    <property type="protein sequence ID" value="SUC31926.1"/>
    <property type="molecule type" value="Genomic_DNA"/>
</dbReference>
<protein>
    <submittedName>
        <fullName evidence="1">Uncharacterized protein</fullName>
    </submittedName>
</protein>
<gene>
    <name evidence="1" type="ORF">NCTC11801_02899</name>
</gene>
<sequence length="342" mass="39039">MSKRQIKTKRILYKEVLIPGQSSSLQQLLSDVLSKHQKAENRKELVNPNNDDLFRLINKSETFEGMLFCQLVSFEPGHSQRYIQLKNNAESYEIRSVTSAELAKLTDEQADEIKKEQNQVISEFIDSILYFGVFGNSIVVMQSRSLTTRELEIHLRWLLGTLTQNITNGGVLLIRDKPKEEIIEKVMSRPIKSVSVGAPIEAVSNLDSGKQKYLPSGSGADVIKAMLAEKWDSFIKGIKLTDCLDDANLEVKLVFTYKRKTTENGERVLRQIVDSTRHYPDEDVTVEMVGGTKLSGEDIRLWHTIKLITYNSLIDEHDLYAQMHDWLRGLLTTEEIEGYDDQ</sequence>
<proteinExistence type="predicted"/>
<name>A0A379FTC9_PRORE</name>
<dbReference type="AlphaFoldDB" id="A0A379FTC9"/>
<accession>A0A379FTC9</accession>
<dbReference type="GeneID" id="93673707"/>
<reference evidence="1 2" key="1">
    <citation type="submission" date="2018-06" db="EMBL/GenBank/DDBJ databases">
        <authorList>
            <consortium name="Pathogen Informatics"/>
            <person name="Doyle S."/>
        </authorList>
    </citation>
    <scope>NUCLEOTIDE SEQUENCE [LARGE SCALE GENOMIC DNA]</scope>
    <source>
        <strain evidence="1 2">NCTC11801</strain>
    </source>
</reference>